<feature type="region of interest" description="Disordered" evidence="1">
    <location>
        <begin position="90"/>
        <end position="120"/>
    </location>
</feature>
<sequence>MAADDTFMPIRADGENVGPARGRERRSWFHCGCWWRQGLHRDCRRRGRWGYDRYRRWGRRGNRRQCFRNDRGRPCGLRGYCRLGLVKEMESKPRQETDRDSDCGAGDNDDAGTFRRASHE</sequence>
<reference evidence="2 3" key="1">
    <citation type="journal article" date="2019" name="Emerg. Microbes Infect.">
        <title>Comprehensive subspecies identification of 175 nontuberculous mycobacteria species based on 7547 genomic profiles.</title>
        <authorList>
            <person name="Matsumoto Y."/>
            <person name="Kinjo T."/>
            <person name="Motooka D."/>
            <person name="Nabeya D."/>
            <person name="Jung N."/>
            <person name="Uechi K."/>
            <person name="Horii T."/>
            <person name="Iida T."/>
            <person name="Fujita J."/>
            <person name="Nakamura S."/>
        </authorList>
    </citation>
    <scope>NUCLEOTIDE SEQUENCE [LARGE SCALE GENOMIC DNA]</scope>
    <source>
        <strain evidence="2 3">JCM 18113</strain>
    </source>
</reference>
<evidence type="ECO:0000313" key="2">
    <source>
        <dbReference type="EMBL" id="BBY41685.1"/>
    </source>
</evidence>
<organism evidence="2 3">
    <name type="scientific">Mycobacterium mantenii</name>
    <dbReference type="NCBI Taxonomy" id="560555"/>
    <lineage>
        <taxon>Bacteria</taxon>
        <taxon>Bacillati</taxon>
        <taxon>Actinomycetota</taxon>
        <taxon>Actinomycetes</taxon>
        <taxon>Mycobacteriales</taxon>
        <taxon>Mycobacteriaceae</taxon>
        <taxon>Mycobacterium</taxon>
        <taxon>Mycobacterium avium complex (MAC)</taxon>
    </lineage>
</organism>
<evidence type="ECO:0000313" key="3">
    <source>
        <dbReference type="Proteomes" id="UP000465812"/>
    </source>
</evidence>
<feature type="compositionally biased region" description="Basic and acidic residues" evidence="1">
    <location>
        <begin position="90"/>
        <end position="102"/>
    </location>
</feature>
<dbReference type="Proteomes" id="UP000465812">
    <property type="component" value="Chromosome"/>
</dbReference>
<name>A0ABM7K1E5_MYCNT</name>
<dbReference type="EMBL" id="AP022590">
    <property type="protein sequence ID" value="BBY41685.1"/>
    <property type="molecule type" value="Genomic_DNA"/>
</dbReference>
<accession>A0ABM7K1E5</accession>
<gene>
    <name evidence="2" type="ORF">MMAN_58190</name>
</gene>
<protein>
    <submittedName>
        <fullName evidence="2">Uncharacterized protein</fullName>
    </submittedName>
</protein>
<evidence type="ECO:0000256" key="1">
    <source>
        <dbReference type="SAM" id="MobiDB-lite"/>
    </source>
</evidence>
<proteinExistence type="predicted"/>
<keyword evidence="3" id="KW-1185">Reference proteome</keyword>